<sequence length="274" mass="31437">MTLPQPKHRILSLGAGVQSSTVLLMSCLGNLPKLDAAIFADTGWEPKAVYRHLEWLTREAARFAIPVHRISVGNIREDALRSQVRGKASNGSRWASMPYYVLGPNGEQGMIRRQCTKEYKLTPIRRWVRKWCGYELRQRIPNATLEQWIGISADEAQRQRGSGVMWILNWHPLLEKHITRNGCFDWLAAHGYPEPPRSACIGCPFHSAAEWRWLQQYEAESFDEACEFDDAIRNCGGVRGQIFLHSARIPLREVDFRTRDEKSGQRLLCPTCFM</sequence>
<gene>
    <name evidence="1" type="ORF">LCGC14_1204960</name>
</gene>
<organism evidence="1">
    <name type="scientific">marine sediment metagenome</name>
    <dbReference type="NCBI Taxonomy" id="412755"/>
    <lineage>
        <taxon>unclassified sequences</taxon>
        <taxon>metagenomes</taxon>
        <taxon>ecological metagenomes</taxon>
    </lineage>
</organism>
<protein>
    <recommendedName>
        <fullName evidence="2">Phosphoadenosine phosphosulphate reductase domain-containing protein</fullName>
    </recommendedName>
</protein>
<evidence type="ECO:0000313" key="1">
    <source>
        <dbReference type="EMBL" id="KKM93788.1"/>
    </source>
</evidence>
<dbReference type="EMBL" id="LAZR01006222">
    <property type="protein sequence ID" value="KKM93788.1"/>
    <property type="molecule type" value="Genomic_DNA"/>
</dbReference>
<dbReference type="InterPro" id="IPR014729">
    <property type="entry name" value="Rossmann-like_a/b/a_fold"/>
</dbReference>
<accession>A0A0F9LK94</accession>
<name>A0A0F9LK94_9ZZZZ</name>
<evidence type="ECO:0008006" key="2">
    <source>
        <dbReference type="Google" id="ProtNLM"/>
    </source>
</evidence>
<dbReference type="Gene3D" id="3.40.50.620">
    <property type="entry name" value="HUPs"/>
    <property type="match status" value="1"/>
</dbReference>
<proteinExistence type="predicted"/>
<dbReference type="PROSITE" id="PS51257">
    <property type="entry name" value="PROKAR_LIPOPROTEIN"/>
    <property type="match status" value="1"/>
</dbReference>
<dbReference type="AlphaFoldDB" id="A0A0F9LK94"/>
<reference evidence="1" key="1">
    <citation type="journal article" date="2015" name="Nature">
        <title>Complex archaea that bridge the gap between prokaryotes and eukaryotes.</title>
        <authorList>
            <person name="Spang A."/>
            <person name="Saw J.H."/>
            <person name="Jorgensen S.L."/>
            <person name="Zaremba-Niedzwiedzka K."/>
            <person name="Martijn J."/>
            <person name="Lind A.E."/>
            <person name="van Eijk R."/>
            <person name="Schleper C."/>
            <person name="Guy L."/>
            <person name="Ettema T.J."/>
        </authorList>
    </citation>
    <scope>NUCLEOTIDE SEQUENCE</scope>
</reference>
<comment type="caution">
    <text evidence="1">The sequence shown here is derived from an EMBL/GenBank/DDBJ whole genome shotgun (WGS) entry which is preliminary data.</text>
</comment>